<proteinExistence type="predicted"/>
<organism evidence="2 3">
    <name type="scientific">Paenibacillus chartarius</name>
    <dbReference type="NCBI Taxonomy" id="747481"/>
    <lineage>
        <taxon>Bacteria</taxon>
        <taxon>Bacillati</taxon>
        <taxon>Bacillota</taxon>
        <taxon>Bacilli</taxon>
        <taxon>Bacillales</taxon>
        <taxon>Paenibacillaceae</taxon>
        <taxon>Paenibacillus</taxon>
    </lineage>
</organism>
<comment type="caution">
    <text evidence="2">The sequence shown here is derived from an EMBL/GenBank/DDBJ whole genome shotgun (WGS) entry which is preliminary data.</text>
</comment>
<evidence type="ECO:0000313" key="3">
    <source>
        <dbReference type="Proteomes" id="UP001589776"/>
    </source>
</evidence>
<feature type="signal peptide" evidence="1">
    <location>
        <begin position="1"/>
        <end position="33"/>
    </location>
</feature>
<keyword evidence="3" id="KW-1185">Reference proteome</keyword>
<keyword evidence="1" id="KW-0732">Signal</keyword>
<gene>
    <name evidence="2" type="ORF">ACFFK0_11620</name>
</gene>
<dbReference type="Proteomes" id="UP001589776">
    <property type="component" value="Unassembled WGS sequence"/>
</dbReference>
<feature type="chain" id="PRO_5046869911" evidence="1">
    <location>
        <begin position="34"/>
        <end position="731"/>
    </location>
</feature>
<name>A0ABV6DKE3_9BACL</name>
<evidence type="ECO:0000256" key="1">
    <source>
        <dbReference type="SAM" id="SignalP"/>
    </source>
</evidence>
<dbReference type="EMBL" id="JBHLWN010000046">
    <property type="protein sequence ID" value="MFC0213097.1"/>
    <property type="molecule type" value="Genomic_DNA"/>
</dbReference>
<reference evidence="2 3" key="1">
    <citation type="submission" date="2024-09" db="EMBL/GenBank/DDBJ databases">
        <authorList>
            <person name="Sun Q."/>
            <person name="Mori K."/>
        </authorList>
    </citation>
    <scope>NUCLEOTIDE SEQUENCE [LARGE SCALE GENOMIC DNA]</scope>
    <source>
        <strain evidence="2 3">CCM 7759</strain>
    </source>
</reference>
<protein>
    <submittedName>
        <fullName evidence="2">Uncharacterized protein</fullName>
    </submittedName>
</protein>
<sequence>MKRIDRSRNQRSVLLSVALSAALMCTALPTAYADGGAAPVAAAASLGRVDLSGSSFVEVKRVNMLADQNGRIVTFTLSVTNNDTKDISFVDYWVRLMTKSGAQFTVKLMPQDKDKNTIPAGSTKELSFYSTVNEGTSLTDLKIRVIKWDFSVDSFERTLGEVEVPANFTNVAAAGAALETKLAGTNTKLTVSKFTLGKNEKYSLPAITLVLENADAHSLTVPAYQFAVRAQDGSMYPLEAKGLKDLVVTPQDKKEVTLSGNVPVSVPTDNWQLVITENVTDLKRNIPVAAFQLPAVAIQDGAEAGKEVQFTDEHGLYTAKLNGIYRLPWEDQDIISADMLIANKGTSDSLPIPQLSGYFLLDGAVKVEAKVITPAKVLGLSNGAAVGMQMAAKIPYTYEFSKVKLVLQEKTTDEKTVDVLEFETPAEVMNVPIAEATSTYQLEDTGYRSQFSIDNVKTYEGKSTELLAAQVVVENKEKRFANIAKLLAHFRTADGTVYPATVAEVKDKVGPGEKALLTVYSILPKGVDKSGMNVLLGEAVTDGKLGSDGDKGTGSTDTGTGTSAAAAGADMYIKPFSFWLPQENKDVKTPLQDIKLGPYTMSISKVGTTMDIEKGQLDLKFDYEITKDLTKHVNVDGRKLVFELNDTNGLRVIEWSTEMNKFEPQASDTPATPQSSLRVGKYKEFKINLYNGDLLWKLSFLKQYDLNLYEEFQGHRRLIATMKNTWFALSD</sequence>
<dbReference type="RefSeq" id="WP_377470355.1">
    <property type="nucleotide sequence ID" value="NZ_JBHLWN010000046.1"/>
</dbReference>
<accession>A0ABV6DKE3</accession>
<evidence type="ECO:0000313" key="2">
    <source>
        <dbReference type="EMBL" id="MFC0213097.1"/>
    </source>
</evidence>